<dbReference type="GeneID" id="115756783"/>
<dbReference type="AlphaFoldDB" id="A0A8B8QZC7"/>
<evidence type="ECO:0000259" key="3">
    <source>
        <dbReference type="Pfam" id="PF14364"/>
    </source>
</evidence>
<reference evidence="5" key="1">
    <citation type="submission" date="2025-08" db="UniProtKB">
        <authorList>
            <consortium name="RefSeq"/>
        </authorList>
    </citation>
    <scope>IDENTIFICATION</scope>
    <source>
        <tissue evidence="5">Leaf</tissue>
    </source>
</reference>
<sequence length="307" mass="34413">MSDEASATPPTPSLWSTMNSWFTPPVLFLLLNLMIGTIAITSQLGSSPGSTNDDQRQDQQEHETQKHPPAPPFPGPPSIFQRLMSIIFFWNRPQEQPTWWPTPVKAPEMEIHLPFQEPEHEQRQEKGPEQEQEIPSRSARSPSMPQKPRPSGLYSHIVIEPTATPAPTPTGNVNYPNLEPVAHYSSRQEQAEAQEQQEEEEEEEEDGGGADEAESGVAINGLPRTMRRSASAKYPTVHIDEEDDEEEDGGFLERRRPASAREGKGKTSGHGDEEVDARADDFINRFKHQLKLQRIDSITGQNRGGRN</sequence>
<evidence type="ECO:0000313" key="4">
    <source>
        <dbReference type="Proteomes" id="UP000827889"/>
    </source>
</evidence>
<keyword evidence="4" id="KW-1185">Reference proteome</keyword>
<proteinExistence type="predicted"/>
<dbReference type="PANTHER" id="PTHR33098">
    <property type="entry name" value="COTTON FIBER (DUF761)"/>
    <property type="match status" value="1"/>
</dbReference>
<dbReference type="KEGG" id="rarg:115756783"/>
<evidence type="ECO:0000313" key="5">
    <source>
        <dbReference type="RefSeq" id="XP_030552556.1"/>
    </source>
</evidence>
<evidence type="ECO:0000256" key="2">
    <source>
        <dbReference type="SAM" id="Phobius"/>
    </source>
</evidence>
<feature type="transmembrane region" description="Helical" evidence="2">
    <location>
        <begin position="20"/>
        <end position="40"/>
    </location>
</feature>
<feature type="compositionally biased region" description="Polar residues" evidence="1">
    <location>
        <begin position="133"/>
        <end position="144"/>
    </location>
</feature>
<dbReference type="Pfam" id="PF05553">
    <property type="entry name" value="DUF761"/>
    <property type="match status" value="1"/>
</dbReference>
<dbReference type="OrthoDB" id="1685070at2759"/>
<accession>A0A8B8QZC7</accession>
<feature type="region of interest" description="Disordered" evidence="1">
    <location>
        <begin position="185"/>
        <end position="307"/>
    </location>
</feature>
<feature type="domain" description="DUF4408" evidence="3">
    <location>
        <begin position="12"/>
        <end position="43"/>
    </location>
</feature>
<protein>
    <submittedName>
        <fullName evidence="5">Pathogen-associated molecular patterns-induced protein A70-like</fullName>
    </submittedName>
</protein>
<evidence type="ECO:0000256" key="1">
    <source>
        <dbReference type="SAM" id="MobiDB-lite"/>
    </source>
</evidence>
<keyword evidence="2" id="KW-0472">Membrane</keyword>
<dbReference type="InterPro" id="IPR008480">
    <property type="entry name" value="DUF761_pln"/>
</dbReference>
<keyword evidence="2" id="KW-0812">Transmembrane</keyword>
<organism evidence="4 5">
    <name type="scientific">Rhodamnia argentea</name>
    <dbReference type="NCBI Taxonomy" id="178133"/>
    <lineage>
        <taxon>Eukaryota</taxon>
        <taxon>Viridiplantae</taxon>
        <taxon>Streptophyta</taxon>
        <taxon>Embryophyta</taxon>
        <taxon>Tracheophyta</taxon>
        <taxon>Spermatophyta</taxon>
        <taxon>Magnoliopsida</taxon>
        <taxon>eudicotyledons</taxon>
        <taxon>Gunneridae</taxon>
        <taxon>Pentapetalae</taxon>
        <taxon>rosids</taxon>
        <taxon>malvids</taxon>
        <taxon>Myrtales</taxon>
        <taxon>Myrtaceae</taxon>
        <taxon>Myrtoideae</taxon>
        <taxon>Myrteae</taxon>
        <taxon>Australasian group</taxon>
        <taxon>Rhodamnia</taxon>
    </lineage>
</organism>
<feature type="compositionally biased region" description="Basic and acidic residues" evidence="1">
    <location>
        <begin position="118"/>
        <end position="129"/>
    </location>
</feature>
<gene>
    <name evidence="5" type="primary">LOC115756783</name>
</gene>
<dbReference type="PANTHER" id="PTHR33098:SF53">
    <property type="entry name" value="OS05G0540900 PROTEIN"/>
    <property type="match status" value="1"/>
</dbReference>
<dbReference type="Proteomes" id="UP000827889">
    <property type="component" value="Chromosome 4"/>
</dbReference>
<feature type="compositionally biased region" description="Acidic residues" evidence="1">
    <location>
        <begin position="195"/>
        <end position="214"/>
    </location>
</feature>
<dbReference type="RefSeq" id="XP_030552556.1">
    <property type="nucleotide sequence ID" value="XM_030696696.2"/>
</dbReference>
<feature type="region of interest" description="Disordered" evidence="1">
    <location>
        <begin position="118"/>
        <end position="153"/>
    </location>
</feature>
<feature type="compositionally biased region" description="Basic and acidic residues" evidence="1">
    <location>
        <begin position="53"/>
        <end position="66"/>
    </location>
</feature>
<feature type="compositionally biased region" description="Basic and acidic residues" evidence="1">
    <location>
        <begin position="251"/>
        <end position="284"/>
    </location>
</feature>
<dbReference type="InterPro" id="IPR025520">
    <property type="entry name" value="DUF4408"/>
</dbReference>
<name>A0A8B8QZC7_9MYRT</name>
<keyword evidence="2" id="KW-1133">Transmembrane helix</keyword>
<feature type="compositionally biased region" description="Acidic residues" evidence="1">
    <location>
        <begin position="240"/>
        <end position="250"/>
    </location>
</feature>
<feature type="compositionally biased region" description="Pro residues" evidence="1">
    <location>
        <begin position="68"/>
        <end position="77"/>
    </location>
</feature>
<dbReference type="Pfam" id="PF14364">
    <property type="entry name" value="DUF4408"/>
    <property type="match status" value="1"/>
</dbReference>
<feature type="region of interest" description="Disordered" evidence="1">
    <location>
        <begin position="44"/>
        <end position="77"/>
    </location>
</feature>